<keyword evidence="5" id="KW-1133">Transmembrane helix</keyword>
<keyword evidence="3" id="KW-0133">Cell shape</keyword>
<sequence>MYWRSNKNRQRLLIPIGIITVIVSTLLFFKQQIVDQFVLFRHESSNLYITYKENKKLKEVIKRAELQNSKLLQMEFENEYLTKAYETKLKLPETYLASRIIGEIFSIPNNIKSITFIKIDLGELDGIKINDAVISVDQYLIGMVTETSDHTSTVQLLNSEEFLTKEGIAVTVGSKNKSFGILEYDLTINQPIITKIPEINEVQAKDVIETIGGEGSKYPAHMRLGTVTDVGPGGFGLSYQASVELPKFPKLDDEFVFIVK</sequence>
<proteinExistence type="inferred from homology"/>
<dbReference type="Gene3D" id="2.40.10.350">
    <property type="entry name" value="Rod shape-determining protein MreC, domain 2"/>
    <property type="match status" value="1"/>
</dbReference>
<dbReference type="RefSeq" id="WP_378127623.1">
    <property type="nucleotide sequence ID" value="NZ_JBHSED010000058.1"/>
</dbReference>
<dbReference type="InterPro" id="IPR007221">
    <property type="entry name" value="MreC"/>
</dbReference>
<keyword evidence="5" id="KW-0472">Membrane</keyword>
<evidence type="ECO:0000313" key="7">
    <source>
        <dbReference type="EMBL" id="MFC4306228.1"/>
    </source>
</evidence>
<dbReference type="PANTHER" id="PTHR34138">
    <property type="entry name" value="CELL SHAPE-DETERMINING PROTEIN MREC"/>
    <property type="match status" value="1"/>
</dbReference>
<comment type="similarity">
    <text evidence="1">Belongs to the MreC family.</text>
</comment>
<dbReference type="EMBL" id="JBHSED010000058">
    <property type="protein sequence ID" value="MFC4306228.1"/>
    <property type="molecule type" value="Genomic_DNA"/>
</dbReference>
<comment type="caution">
    <text evidence="7">The sequence shown here is derived from an EMBL/GenBank/DDBJ whole genome shotgun (WGS) entry which is preliminary data.</text>
</comment>
<accession>A0ABV8SH50</accession>
<dbReference type="PANTHER" id="PTHR34138:SF1">
    <property type="entry name" value="CELL SHAPE-DETERMINING PROTEIN MREC"/>
    <property type="match status" value="1"/>
</dbReference>
<dbReference type="Pfam" id="PF04085">
    <property type="entry name" value="MreC"/>
    <property type="match status" value="1"/>
</dbReference>
<evidence type="ECO:0000256" key="2">
    <source>
        <dbReference type="ARBA" id="ARBA00013855"/>
    </source>
</evidence>
<dbReference type="InterPro" id="IPR055342">
    <property type="entry name" value="MreC_beta-barrel_core"/>
</dbReference>
<evidence type="ECO:0000256" key="3">
    <source>
        <dbReference type="ARBA" id="ARBA00022960"/>
    </source>
</evidence>
<reference evidence="8" key="1">
    <citation type="journal article" date="2019" name="Int. J. Syst. Evol. Microbiol.">
        <title>The Global Catalogue of Microorganisms (GCM) 10K type strain sequencing project: providing services to taxonomists for standard genome sequencing and annotation.</title>
        <authorList>
            <consortium name="The Broad Institute Genomics Platform"/>
            <consortium name="The Broad Institute Genome Sequencing Center for Infectious Disease"/>
            <person name="Wu L."/>
            <person name="Ma J."/>
        </authorList>
    </citation>
    <scope>NUCLEOTIDE SEQUENCE [LARGE SCALE GENOMIC DNA]</scope>
    <source>
        <strain evidence="8">CGMCC 4.1641</strain>
    </source>
</reference>
<keyword evidence="8" id="KW-1185">Reference proteome</keyword>
<gene>
    <name evidence="7" type="primary">mreC</name>
    <name evidence="7" type="ORF">ACFO1S_22620</name>
</gene>
<protein>
    <recommendedName>
        <fullName evidence="2">Cell shape-determining protein MreC</fullName>
    </recommendedName>
    <alternativeName>
        <fullName evidence="4">Cell shape protein MreC</fullName>
    </alternativeName>
</protein>
<evidence type="ECO:0000256" key="4">
    <source>
        <dbReference type="ARBA" id="ARBA00032089"/>
    </source>
</evidence>
<evidence type="ECO:0000256" key="5">
    <source>
        <dbReference type="SAM" id="Phobius"/>
    </source>
</evidence>
<feature type="domain" description="Rod shape-determining protein MreC beta-barrel core" evidence="6">
    <location>
        <begin position="116"/>
        <end position="245"/>
    </location>
</feature>
<dbReference type="InterPro" id="IPR042177">
    <property type="entry name" value="Cell/Rod_1"/>
</dbReference>
<name>A0ABV8SH50_9BACL</name>
<evidence type="ECO:0000313" key="8">
    <source>
        <dbReference type="Proteomes" id="UP001595755"/>
    </source>
</evidence>
<evidence type="ECO:0000256" key="1">
    <source>
        <dbReference type="ARBA" id="ARBA00009369"/>
    </source>
</evidence>
<dbReference type="Gene3D" id="2.40.10.340">
    <property type="entry name" value="Rod shape-determining protein MreC, domain 1"/>
    <property type="match status" value="1"/>
</dbReference>
<dbReference type="Proteomes" id="UP001595755">
    <property type="component" value="Unassembled WGS sequence"/>
</dbReference>
<feature type="transmembrane region" description="Helical" evidence="5">
    <location>
        <begin position="12"/>
        <end position="29"/>
    </location>
</feature>
<keyword evidence="5" id="KW-0812">Transmembrane</keyword>
<dbReference type="InterPro" id="IPR042175">
    <property type="entry name" value="Cell/Rod_MreC_2"/>
</dbReference>
<evidence type="ECO:0000259" key="6">
    <source>
        <dbReference type="Pfam" id="PF04085"/>
    </source>
</evidence>
<organism evidence="7 8">
    <name type="scientific">Cohnella boryungensis</name>
    <dbReference type="NCBI Taxonomy" id="768479"/>
    <lineage>
        <taxon>Bacteria</taxon>
        <taxon>Bacillati</taxon>
        <taxon>Bacillota</taxon>
        <taxon>Bacilli</taxon>
        <taxon>Bacillales</taxon>
        <taxon>Paenibacillaceae</taxon>
        <taxon>Cohnella</taxon>
    </lineage>
</organism>